<evidence type="ECO:0000313" key="1">
    <source>
        <dbReference type="EMBL" id="KAG2610739.1"/>
    </source>
</evidence>
<reference evidence="1" key="1">
    <citation type="submission" date="2020-05" db="EMBL/GenBank/DDBJ databases">
        <title>WGS assembly of Panicum virgatum.</title>
        <authorList>
            <person name="Lovell J.T."/>
            <person name="Jenkins J."/>
            <person name="Shu S."/>
            <person name="Juenger T.E."/>
            <person name="Schmutz J."/>
        </authorList>
    </citation>
    <scope>NUCLEOTIDE SEQUENCE</scope>
    <source>
        <strain evidence="1">AP13</strain>
    </source>
</reference>
<keyword evidence="2" id="KW-1185">Reference proteome</keyword>
<accession>A0A8T0TS95</accession>
<organism evidence="1 2">
    <name type="scientific">Panicum virgatum</name>
    <name type="common">Blackwell switchgrass</name>
    <dbReference type="NCBI Taxonomy" id="38727"/>
    <lineage>
        <taxon>Eukaryota</taxon>
        <taxon>Viridiplantae</taxon>
        <taxon>Streptophyta</taxon>
        <taxon>Embryophyta</taxon>
        <taxon>Tracheophyta</taxon>
        <taxon>Spermatophyta</taxon>
        <taxon>Magnoliopsida</taxon>
        <taxon>Liliopsida</taxon>
        <taxon>Poales</taxon>
        <taxon>Poaceae</taxon>
        <taxon>PACMAD clade</taxon>
        <taxon>Panicoideae</taxon>
        <taxon>Panicodae</taxon>
        <taxon>Paniceae</taxon>
        <taxon>Panicinae</taxon>
        <taxon>Panicum</taxon>
        <taxon>Panicum sect. Hiantes</taxon>
    </lineage>
</organism>
<dbReference type="AlphaFoldDB" id="A0A8T0TS95"/>
<protein>
    <submittedName>
        <fullName evidence="1">Uncharacterized protein</fullName>
    </submittedName>
</protein>
<dbReference type="Proteomes" id="UP000823388">
    <property type="component" value="Chromosome 4K"/>
</dbReference>
<evidence type="ECO:0000313" key="2">
    <source>
        <dbReference type="Proteomes" id="UP000823388"/>
    </source>
</evidence>
<dbReference type="EMBL" id="CM029043">
    <property type="protein sequence ID" value="KAG2610739.1"/>
    <property type="molecule type" value="Genomic_DNA"/>
</dbReference>
<name>A0A8T0TS95_PANVG</name>
<gene>
    <name evidence="1" type="ORF">PVAP13_4KG218806</name>
</gene>
<comment type="caution">
    <text evidence="1">The sequence shown here is derived from an EMBL/GenBank/DDBJ whole genome shotgun (WGS) entry which is preliminary data.</text>
</comment>
<sequence>MIPIKERMQPSTRFKPGLAPLPSEFVLARGESIATSASKVLQLDVRVASARLPAAPSFSCETVGVYSKILKRMSRKVHKASVLFVC</sequence>
<proteinExistence type="predicted"/>